<evidence type="ECO:0000256" key="1">
    <source>
        <dbReference type="ARBA" id="ARBA00001946"/>
    </source>
</evidence>
<dbReference type="GO" id="GO:0046872">
    <property type="term" value="F:metal ion binding"/>
    <property type="evidence" value="ECO:0007669"/>
    <property type="project" value="UniProtKB-KW"/>
</dbReference>
<dbReference type="InterPro" id="IPR000121">
    <property type="entry name" value="PEP_util_C"/>
</dbReference>
<dbReference type="Gene3D" id="3.20.20.60">
    <property type="entry name" value="Phosphoenolpyruvate-binding domains"/>
    <property type="match status" value="1"/>
</dbReference>
<dbReference type="InterPro" id="IPR040442">
    <property type="entry name" value="Pyrv_kinase-like_dom_sf"/>
</dbReference>
<dbReference type="NCBIfam" id="NF005057">
    <property type="entry name" value="PRK06464.1"/>
    <property type="match status" value="1"/>
</dbReference>
<comment type="similarity">
    <text evidence="4 12">Belongs to the PEP-utilizing enzyme family.</text>
</comment>
<dbReference type="FunFam" id="3.30.1490.20:FF:000010">
    <property type="entry name" value="Phosphoenolpyruvate synthase"/>
    <property type="match status" value="1"/>
</dbReference>
<dbReference type="AlphaFoldDB" id="A0A8G2FWK1"/>
<feature type="domain" description="PEP-utilising enzyme mobile" evidence="13">
    <location>
        <begin position="369"/>
        <end position="443"/>
    </location>
</feature>
<sequence>MSEKSKKPVLWLNEVDKNDVSIAGGKAAGLGELMNIPDVHVPEGFVITAYAYKLFLDRNDIEKKINEILEMLDVDDTRALQRASSEIKSLFVNSKMPDDLFDSIIEHYEDLVQREGAAYVAVRSSANLEDMSNASFAGEQETYLNVKGNDQVIEKVKECFASLYSTRAIYYRKKENINERASLSVIIQKQIFSDVSGVMFTLDVSNGDRSKIVIESSYGLGEYIVSGQVTPDTFYVDKNTMKIVKSTVVSKSKMLKALEGGGTMEVSVPETLCEEPSLSDDEVIELAMAGKSIENHYNHPMDIEWAKYQGKLYIVQARFETVWSNREPEEPEEKDHENEVILKGLPASPGFITGRAHVILDVSNIDQFKNDEILITRMTAPDWVPVMKKSRAIITDDGGMTCHAAIVSRELGVPCIVGTSSFGKKATETIKTGDLITVDSRNGLVYRGKVGSETENEVSVEIPEIITGTKVMVNMGEPSIAERIAKLPCDGIGLMREEFIWAEIGEHPLSLLKNNRGDYFVDKLSEYMAQVCRAFNPRPVILRFSDFKTDEYSNLKGGSEFEPVEDNPLLGWRGASRYYDERYREAFKLELMAVRKAREEYRARNLWVMVPFTRTVEEMERIIRIMEDNGLYRGKDFKVFLMAEIPSNILLADKFNKYVDGYSIGSNDLTMLLLGSDRNNGKMSSMFDERDLAVKRAIKYLIKIAHKDKKIVSICGQAPSQYDELVDFLVRAGIDDISVNPDAVIHVKKLVASVEARIKLEAALGHVEIDDDWDLP</sequence>
<dbReference type="Gene3D" id="3.50.30.10">
    <property type="entry name" value="Phosphohistidine domain"/>
    <property type="match status" value="1"/>
</dbReference>
<proteinExistence type="inferred from homology"/>
<gene>
    <name evidence="16" type="ORF">SAMN02745355_0741</name>
</gene>
<evidence type="ECO:0000313" key="16">
    <source>
        <dbReference type="EMBL" id="SMD30827.1"/>
    </source>
</evidence>
<feature type="domain" description="Pyruvate phosphate dikinase AMP/ATP-binding" evidence="14">
    <location>
        <begin position="21"/>
        <end position="338"/>
    </location>
</feature>
<evidence type="ECO:0000256" key="9">
    <source>
        <dbReference type="ARBA" id="ARBA00022840"/>
    </source>
</evidence>
<evidence type="ECO:0000313" key="17">
    <source>
        <dbReference type="Proteomes" id="UP000192315"/>
    </source>
</evidence>
<comment type="function">
    <text evidence="2 12">Catalyzes the phosphorylation of pyruvate to phosphoenolpyruvate.</text>
</comment>
<evidence type="ECO:0000256" key="5">
    <source>
        <dbReference type="ARBA" id="ARBA00022679"/>
    </source>
</evidence>
<dbReference type="InterPro" id="IPR015813">
    <property type="entry name" value="Pyrv/PenolPyrv_kinase-like_dom"/>
</dbReference>
<dbReference type="InterPro" id="IPR002192">
    <property type="entry name" value="PPDK_AMP/ATP-bd"/>
</dbReference>
<keyword evidence="5 12" id="KW-0808">Transferase</keyword>
<evidence type="ECO:0000256" key="12">
    <source>
        <dbReference type="PIRNR" id="PIRNR000854"/>
    </source>
</evidence>
<accession>A0A8G2FWK1</accession>
<evidence type="ECO:0000256" key="8">
    <source>
        <dbReference type="ARBA" id="ARBA00022777"/>
    </source>
</evidence>
<dbReference type="PANTHER" id="PTHR43030">
    <property type="entry name" value="PHOSPHOENOLPYRUVATE SYNTHASE"/>
    <property type="match status" value="1"/>
</dbReference>
<keyword evidence="8 12" id="KW-0418">Kinase</keyword>
<keyword evidence="10 12" id="KW-0460">Magnesium</keyword>
<comment type="pathway">
    <text evidence="3 12">Carbohydrate biosynthesis; gluconeogenesis.</text>
</comment>
<dbReference type="InterPro" id="IPR006319">
    <property type="entry name" value="PEP_synth"/>
</dbReference>
<evidence type="ECO:0000259" key="15">
    <source>
        <dbReference type="Pfam" id="PF02896"/>
    </source>
</evidence>
<dbReference type="GO" id="GO:0006094">
    <property type="term" value="P:gluconeogenesis"/>
    <property type="evidence" value="ECO:0007669"/>
    <property type="project" value="UniProtKB-UniPathway"/>
</dbReference>
<evidence type="ECO:0000256" key="6">
    <source>
        <dbReference type="ARBA" id="ARBA00022723"/>
    </source>
</evidence>
<name>A0A8G2FWK1_PICTO</name>
<organism evidence="16 17">
    <name type="scientific">Picrophilus torridus (strain ATCC 700027 / DSM 9790 / JCM 10055 / NBRC 100828 / KAW 2/3)</name>
    <dbReference type="NCBI Taxonomy" id="1122961"/>
    <lineage>
        <taxon>Archaea</taxon>
        <taxon>Methanobacteriati</taxon>
        <taxon>Thermoplasmatota</taxon>
        <taxon>Thermoplasmata</taxon>
        <taxon>Thermoplasmatales</taxon>
        <taxon>Picrophilaceae</taxon>
        <taxon>Picrophilus</taxon>
    </lineage>
</organism>
<comment type="cofactor">
    <cofactor evidence="1 12">
        <name>Mg(2+)</name>
        <dbReference type="ChEBI" id="CHEBI:18420"/>
    </cofactor>
</comment>
<dbReference type="SUPFAM" id="SSF56059">
    <property type="entry name" value="Glutathione synthetase ATP-binding domain-like"/>
    <property type="match status" value="1"/>
</dbReference>
<evidence type="ECO:0000256" key="7">
    <source>
        <dbReference type="ARBA" id="ARBA00022741"/>
    </source>
</evidence>
<dbReference type="UniPathway" id="UPA00138"/>
<evidence type="ECO:0000259" key="13">
    <source>
        <dbReference type="Pfam" id="PF00391"/>
    </source>
</evidence>
<comment type="catalytic activity">
    <reaction evidence="11 12">
        <text>pyruvate + ATP + H2O = phosphoenolpyruvate + AMP + phosphate + 2 H(+)</text>
        <dbReference type="Rhea" id="RHEA:11364"/>
        <dbReference type="ChEBI" id="CHEBI:15361"/>
        <dbReference type="ChEBI" id="CHEBI:15377"/>
        <dbReference type="ChEBI" id="CHEBI:15378"/>
        <dbReference type="ChEBI" id="CHEBI:30616"/>
        <dbReference type="ChEBI" id="CHEBI:43474"/>
        <dbReference type="ChEBI" id="CHEBI:58702"/>
        <dbReference type="ChEBI" id="CHEBI:456215"/>
        <dbReference type="EC" id="2.7.9.2"/>
    </reaction>
</comment>
<comment type="caution">
    <text evidence="16">The sequence shown here is derived from an EMBL/GenBank/DDBJ whole genome shotgun (WGS) entry which is preliminary data.</text>
</comment>
<dbReference type="GO" id="GO:0005524">
    <property type="term" value="F:ATP binding"/>
    <property type="evidence" value="ECO:0007669"/>
    <property type="project" value="UniProtKB-KW"/>
</dbReference>
<dbReference type="Proteomes" id="UP000192315">
    <property type="component" value="Unassembled WGS sequence"/>
</dbReference>
<keyword evidence="7 12" id="KW-0547">Nucleotide-binding</keyword>
<dbReference type="EC" id="2.7.9.2" evidence="12"/>
<dbReference type="GO" id="GO:0008986">
    <property type="term" value="F:pyruvate, water dikinase activity"/>
    <property type="evidence" value="ECO:0007669"/>
    <property type="project" value="UniProtKB-EC"/>
</dbReference>
<dbReference type="PROSITE" id="PS00370">
    <property type="entry name" value="PEP_ENZYMES_PHOS_SITE"/>
    <property type="match status" value="1"/>
</dbReference>
<dbReference type="SUPFAM" id="SSF51621">
    <property type="entry name" value="Phosphoenolpyruvate/pyruvate domain"/>
    <property type="match status" value="1"/>
</dbReference>
<keyword evidence="16" id="KW-0670">Pyruvate</keyword>
<dbReference type="InterPro" id="IPR018274">
    <property type="entry name" value="PEP_util_AS"/>
</dbReference>
<dbReference type="InterPro" id="IPR013815">
    <property type="entry name" value="ATP_grasp_subdomain_1"/>
</dbReference>
<evidence type="ECO:0000259" key="14">
    <source>
        <dbReference type="Pfam" id="PF01326"/>
    </source>
</evidence>
<dbReference type="SUPFAM" id="SSF52009">
    <property type="entry name" value="Phosphohistidine domain"/>
    <property type="match status" value="1"/>
</dbReference>
<evidence type="ECO:0000256" key="3">
    <source>
        <dbReference type="ARBA" id="ARBA00004742"/>
    </source>
</evidence>
<evidence type="ECO:0000256" key="10">
    <source>
        <dbReference type="ARBA" id="ARBA00022842"/>
    </source>
</evidence>
<dbReference type="EMBL" id="FWYE01000002">
    <property type="protein sequence ID" value="SMD30827.1"/>
    <property type="molecule type" value="Genomic_DNA"/>
</dbReference>
<keyword evidence="6 12" id="KW-0479">Metal-binding</keyword>
<reference evidence="16 17" key="1">
    <citation type="submission" date="2017-04" db="EMBL/GenBank/DDBJ databases">
        <authorList>
            <person name="Varghese N."/>
            <person name="Submissions S."/>
        </authorList>
    </citation>
    <scope>NUCLEOTIDE SEQUENCE [LARGE SCALE GENOMIC DNA]</scope>
    <source>
        <strain evidence="16 17">DSM 9789</strain>
    </source>
</reference>
<feature type="domain" description="PEP-utilising enzyme C-terminal" evidence="15">
    <location>
        <begin position="467"/>
        <end position="755"/>
    </location>
</feature>
<keyword evidence="17" id="KW-1185">Reference proteome</keyword>
<dbReference type="PIRSF" id="PIRSF000854">
    <property type="entry name" value="PEP_synthase"/>
    <property type="match status" value="1"/>
</dbReference>
<keyword evidence="9 12" id="KW-0067">ATP-binding</keyword>
<protein>
    <recommendedName>
        <fullName evidence="12">Phosphoenolpyruvate synthase</fullName>
        <shortName evidence="12">PEP synthase</shortName>
        <ecNumber evidence="12">2.7.9.2</ecNumber>
    </recommendedName>
    <alternativeName>
        <fullName evidence="12">Pyruvate, water dikinase</fullName>
    </alternativeName>
</protein>
<dbReference type="PANTHER" id="PTHR43030:SF1">
    <property type="entry name" value="PHOSPHOENOLPYRUVATE SYNTHASE"/>
    <property type="match status" value="1"/>
</dbReference>
<dbReference type="Gene3D" id="3.30.470.20">
    <property type="entry name" value="ATP-grasp fold, B domain"/>
    <property type="match status" value="1"/>
</dbReference>
<dbReference type="Pfam" id="PF01326">
    <property type="entry name" value="PPDK_N"/>
    <property type="match status" value="1"/>
</dbReference>
<dbReference type="InterPro" id="IPR008279">
    <property type="entry name" value="PEP-util_enz_mobile_dom"/>
</dbReference>
<evidence type="ECO:0000256" key="11">
    <source>
        <dbReference type="ARBA" id="ARBA00047700"/>
    </source>
</evidence>
<dbReference type="Pfam" id="PF02896">
    <property type="entry name" value="PEP-utilizers_C"/>
    <property type="match status" value="1"/>
</dbReference>
<evidence type="ECO:0000256" key="2">
    <source>
        <dbReference type="ARBA" id="ARBA00002988"/>
    </source>
</evidence>
<evidence type="ECO:0000256" key="4">
    <source>
        <dbReference type="ARBA" id="ARBA00007837"/>
    </source>
</evidence>
<dbReference type="Pfam" id="PF00391">
    <property type="entry name" value="PEP-utilizers"/>
    <property type="match status" value="1"/>
</dbReference>
<dbReference type="NCBIfam" id="TIGR01418">
    <property type="entry name" value="PEP_synth"/>
    <property type="match status" value="1"/>
</dbReference>
<dbReference type="Gene3D" id="3.30.1490.20">
    <property type="entry name" value="ATP-grasp fold, A domain"/>
    <property type="match status" value="1"/>
</dbReference>
<dbReference type="InterPro" id="IPR036637">
    <property type="entry name" value="Phosphohistidine_dom_sf"/>
</dbReference>
<dbReference type="RefSeq" id="WP_084272702.1">
    <property type="nucleotide sequence ID" value="NZ_FWYE01000002.1"/>
</dbReference>